<comment type="caution">
    <text evidence="6">Lacks conserved residue(s) required for the propagation of feature annotation.</text>
</comment>
<evidence type="ECO:0000256" key="4">
    <source>
        <dbReference type="ARBA" id="ARBA00022857"/>
    </source>
</evidence>
<dbReference type="GO" id="GO:0004324">
    <property type="term" value="F:ferredoxin-NADP+ reductase activity"/>
    <property type="evidence" value="ECO:0007669"/>
    <property type="project" value="UniProtKB-UniRule"/>
</dbReference>
<keyword evidence="2 6" id="KW-0285">Flavoprotein</keyword>
<dbReference type="AlphaFoldDB" id="A0A4V1ALW8"/>
<gene>
    <name evidence="8" type="ORF">ELX58_07415</name>
</gene>
<feature type="binding site" evidence="6">
    <location>
        <position position="18"/>
    </location>
    <ligand>
        <name>FAD</name>
        <dbReference type="ChEBI" id="CHEBI:57692"/>
    </ligand>
</feature>
<comment type="catalytic activity">
    <reaction evidence="6">
        <text>2 reduced [2Fe-2S]-[ferredoxin] + NADP(+) + H(+) = 2 oxidized [2Fe-2S]-[ferredoxin] + NADPH</text>
        <dbReference type="Rhea" id="RHEA:20125"/>
        <dbReference type="Rhea" id="RHEA-COMP:10000"/>
        <dbReference type="Rhea" id="RHEA-COMP:10001"/>
        <dbReference type="ChEBI" id="CHEBI:15378"/>
        <dbReference type="ChEBI" id="CHEBI:33737"/>
        <dbReference type="ChEBI" id="CHEBI:33738"/>
        <dbReference type="ChEBI" id="CHEBI:57783"/>
        <dbReference type="ChEBI" id="CHEBI:58349"/>
        <dbReference type="EC" id="1.18.1.2"/>
    </reaction>
</comment>
<dbReference type="InterPro" id="IPR022890">
    <property type="entry name" value="Fd--NADP_Rdtase_type_2"/>
</dbReference>
<dbReference type="PRINTS" id="PR00368">
    <property type="entry name" value="FADPNR"/>
</dbReference>
<keyword evidence="5 6" id="KW-0560">Oxidoreductase</keyword>
<dbReference type="RefSeq" id="WP_133442606.1">
    <property type="nucleotide sequence ID" value="NZ_CP034726.1"/>
</dbReference>
<feature type="binding site" evidence="6">
    <location>
        <position position="269"/>
    </location>
    <ligand>
        <name>FAD</name>
        <dbReference type="ChEBI" id="CHEBI:57692"/>
    </ligand>
</feature>
<dbReference type="GO" id="GO:0050661">
    <property type="term" value="F:NADP binding"/>
    <property type="evidence" value="ECO:0007669"/>
    <property type="project" value="UniProtKB-UniRule"/>
</dbReference>
<proteinExistence type="inferred from homology"/>
<keyword evidence="4 6" id="KW-0521">NADP</keyword>
<dbReference type="KEGG" id="lji:ELX58_07415"/>
<dbReference type="HAMAP" id="MF_01685">
    <property type="entry name" value="FENR2"/>
    <property type="match status" value="1"/>
</dbReference>
<keyword evidence="9" id="KW-1185">Reference proteome</keyword>
<evidence type="ECO:0000256" key="6">
    <source>
        <dbReference type="HAMAP-Rule" id="MF_01685"/>
    </source>
</evidence>
<dbReference type="PRINTS" id="PR00469">
    <property type="entry name" value="PNDRDTASEII"/>
</dbReference>
<dbReference type="Proteomes" id="UP000294321">
    <property type="component" value="Chromosome"/>
</dbReference>
<dbReference type="PANTHER" id="PTHR48105">
    <property type="entry name" value="THIOREDOXIN REDUCTASE 1-RELATED-RELATED"/>
    <property type="match status" value="1"/>
</dbReference>
<feature type="binding site" evidence="6">
    <location>
        <position position="26"/>
    </location>
    <ligand>
        <name>FAD</name>
        <dbReference type="ChEBI" id="CHEBI:57692"/>
    </ligand>
</feature>
<evidence type="ECO:0000256" key="3">
    <source>
        <dbReference type="ARBA" id="ARBA00022827"/>
    </source>
</evidence>
<evidence type="ECO:0000256" key="1">
    <source>
        <dbReference type="ARBA" id="ARBA00011738"/>
    </source>
</evidence>
<feature type="binding site" evidence="6">
    <location>
        <position position="309"/>
    </location>
    <ligand>
        <name>FAD</name>
        <dbReference type="ChEBI" id="CHEBI:57692"/>
    </ligand>
</feature>
<name>A0A4V1ALW8_9LACO</name>
<sequence>MFAAFYSGLRDANVQLIESLDHLGGQVSALYPYKTILDVGGHPGIQGKDLVKSLKKQMHMMHPTIRLNQAVRDIIPVDGGYQIVTDQTKTYTKAIVIATGGGAFNPRKLRAKNAEKFKNKQLFYSVHNLDQFKNKTVLVAGGGNSAIDNALLLNKVAKKVYLLHRRDTFRGFERMVDRVKQSSIELITPYLIRELNSTDDGKLLVTAKKMRTENDFRRIKVDDVVVNFGFVATNQAMRKWSLKLKGLLRKVDVNQQMKTNENLVYAVGDVAKYKGKDTLIATGFGEVPIAVNSIMRALYPKRRLPIHSTMLKH</sequence>
<dbReference type="InterPro" id="IPR050097">
    <property type="entry name" value="Ferredoxin-NADP_redctase_2"/>
</dbReference>
<dbReference type="SUPFAM" id="SSF51905">
    <property type="entry name" value="FAD/NAD(P)-binding domain"/>
    <property type="match status" value="1"/>
</dbReference>
<keyword evidence="3 6" id="KW-0274">FAD</keyword>
<comment type="similarity">
    <text evidence="6">Belongs to the ferredoxin--NADP reductase type 2 family.</text>
</comment>
<dbReference type="Pfam" id="PF07992">
    <property type="entry name" value="Pyr_redox_2"/>
    <property type="match status" value="1"/>
</dbReference>
<accession>A0A4V1ALW8</accession>
<feature type="binding site" evidence="6">
    <location>
        <position position="104"/>
    </location>
    <ligand>
        <name>FAD</name>
        <dbReference type="ChEBI" id="CHEBI:57692"/>
    </ligand>
</feature>
<comment type="cofactor">
    <cofactor evidence="6">
        <name>FAD</name>
        <dbReference type="ChEBI" id="CHEBI:57692"/>
    </cofactor>
    <text evidence="6">Binds 1 FAD per subunit.</text>
</comment>
<protein>
    <recommendedName>
        <fullName evidence="6">Ferredoxin--NADP reductase</fullName>
        <shortName evidence="6">FNR</shortName>
        <shortName evidence="6">Fd-NADP(+) reductase</shortName>
        <ecNumber evidence="6">1.18.1.2</ecNumber>
    </recommendedName>
</protein>
<feature type="binding site" evidence="6">
    <location>
        <position position="31"/>
    </location>
    <ligand>
        <name>FAD</name>
        <dbReference type="ChEBI" id="CHEBI:57692"/>
    </ligand>
</feature>
<reference evidence="9" key="1">
    <citation type="submission" date="2018-12" db="EMBL/GenBank/DDBJ databases">
        <title>A new species of lactobacillus.</title>
        <authorList>
            <person name="Jian Y."/>
            <person name="Xin L."/>
            <person name="Hong Z.J."/>
            <person name="Ming L.Z."/>
            <person name="Hong X.Z."/>
        </authorList>
    </citation>
    <scope>NUCLEOTIDE SEQUENCE [LARGE SCALE GENOMIC DNA]</scope>
    <source>
        <strain evidence="9">HSLZ-75</strain>
    </source>
</reference>
<evidence type="ECO:0000313" key="9">
    <source>
        <dbReference type="Proteomes" id="UP000294321"/>
    </source>
</evidence>
<evidence type="ECO:0000313" key="8">
    <source>
        <dbReference type="EMBL" id="QBP19049.1"/>
    </source>
</evidence>
<dbReference type="EMBL" id="CP034726">
    <property type="protein sequence ID" value="QBP19049.1"/>
    <property type="molecule type" value="Genomic_DNA"/>
</dbReference>
<dbReference type="OrthoDB" id="9806179at2"/>
<evidence type="ECO:0000256" key="5">
    <source>
        <dbReference type="ARBA" id="ARBA00023002"/>
    </source>
</evidence>
<dbReference type="Gene3D" id="3.50.50.60">
    <property type="entry name" value="FAD/NAD(P)-binding domain"/>
    <property type="match status" value="2"/>
</dbReference>
<feature type="binding site" evidence="6">
    <location>
        <position position="71"/>
    </location>
    <ligand>
        <name>FAD</name>
        <dbReference type="ChEBI" id="CHEBI:57692"/>
    </ligand>
</feature>
<dbReference type="GO" id="GO:0050660">
    <property type="term" value="F:flavin adenine dinucleotide binding"/>
    <property type="evidence" value="ECO:0007669"/>
    <property type="project" value="UniProtKB-UniRule"/>
</dbReference>
<organism evidence="8 9">
    <name type="scientific">Acetilactobacillus jinshanensis</name>
    <dbReference type="NCBI Taxonomy" id="1720083"/>
    <lineage>
        <taxon>Bacteria</taxon>
        <taxon>Bacillati</taxon>
        <taxon>Bacillota</taxon>
        <taxon>Bacilli</taxon>
        <taxon>Lactobacillales</taxon>
        <taxon>Lactobacillaceae</taxon>
        <taxon>Acetilactobacillus</taxon>
    </lineage>
</organism>
<dbReference type="InterPro" id="IPR023753">
    <property type="entry name" value="FAD/NAD-binding_dom"/>
</dbReference>
<comment type="subunit">
    <text evidence="1 6">Homodimer.</text>
</comment>
<dbReference type="EC" id="1.18.1.2" evidence="6"/>
<evidence type="ECO:0000256" key="2">
    <source>
        <dbReference type="ARBA" id="ARBA00022630"/>
    </source>
</evidence>
<evidence type="ECO:0000259" key="7">
    <source>
        <dbReference type="Pfam" id="PF07992"/>
    </source>
</evidence>
<dbReference type="InterPro" id="IPR036188">
    <property type="entry name" value="FAD/NAD-bd_sf"/>
</dbReference>
<feature type="domain" description="FAD/NAD(P)-binding" evidence="7">
    <location>
        <begin position="3"/>
        <end position="281"/>
    </location>
</feature>